<evidence type="ECO:0000256" key="1">
    <source>
        <dbReference type="SAM" id="SignalP"/>
    </source>
</evidence>
<organism evidence="2 3">
    <name type="scientific">Catenovulum sediminis</name>
    <dbReference type="NCBI Taxonomy" id="1740262"/>
    <lineage>
        <taxon>Bacteria</taxon>
        <taxon>Pseudomonadati</taxon>
        <taxon>Pseudomonadota</taxon>
        <taxon>Gammaproteobacteria</taxon>
        <taxon>Alteromonadales</taxon>
        <taxon>Alteromonadaceae</taxon>
        <taxon>Catenovulum</taxon>
    </lineage>
</organism>
<sequence>MDRFKSLICLLLVTLTLSACSTRQAGEKFSGSTEQRLVTYSINEIAKGFAKEPLQLLIEQPIFIESHFVVKNEVVNYAEARIKSQLAESFKVKFVDGNQANTLIDYQPANYKLDLFFTSLGTDRDQAGFSFPIINLSEPERSTSISVLAVDMYHGISECHYVLVDLKTQEIMLRGKVSSRVRTDKFTTPIFSFPLSDLD</sequence>
<feature type="chain" id="PRO_5045532056" description="DUF4251 domain-containing protein" evidence="1">
    <location>
        <begin position="26"/>
        <end position="199"/>
    </location>
</feature>
<comment type="caution">
    <text evidence="2">The sequence shown here is derived from an EMBL/GenBank/DDBJ whole genome shotgun (WGS) entry which is preliminary data.</text>
</comment>
<proteinExistence type="predicted"/>
<feature type="signal peptide" evidence="1">
    <location>
        <begin position="1"/>
        <end position="25"/>
    </location>
</feature>
<evidence type="ECO:0000313" key="2">
    <source>
        <dbReference type="EMBL" id="MER2492927.1"/>
    </source>
</evidence>
<keyword evidence="1" id="KW-0732">Signal</keyword>
<accession>A0ABV1RJK4</accession>
<evidence type="ECO:0008006" key="4">
    <source>
        <dbReference type="Google" id="ProtNLM"/>
    </source>
</evidence>
<dbReference type="EMBL" id="JBELOE010000239">
    <property type="protein sequence ID" value="MER2492927.1"/>
    <property type="molecule type" value="Genomic_DNA"/>
</dbReference>
<keyword evidence="3" id="KW-1185">Reference proteome</keyword>
<gene>
    <name evidence="2" type="ORF">ABS311_13675</name>
</gene>
<dbReference type="PROSITE" id="PS51257">
    <property type="entry name" value="PROKAR_LIPOPROTEIN"/>
    <property type="match status" value="1"/>
</dbReference>
<protein>
    <recommendedName>
        <fullName evidence="4">DUF4251 domain-containing protein</fullName>
    </recommendedName>
</protein>
<evidence type="ECO:0000313" key="3">
    <source>
        <dbReference type="Proteomes" id="UP001467690"/>
    </source>
</evidence>
<name>A0ABV1RJK4_9ALTE</name>
<dbReference type="RefSeq" id="WP_143872338.1">
    <property type="nucleotide sequence ID" value="NZ_CP041660.1"/>
</dbReference>
<reference evidence="2 3" key="1">
    <citation type="submission" date="2024-06" db="EMBL/GenBank/DDBJ databases">
        <authorList>
            <person name="Chen R.Y."/>
        </authorList>
    </citation>
    <scope>NUCLEOTIDE SEQUENCE [LARGE SCALE GENOMIC DNA]</scope>
    <source>
        <strain evidence="2 3">D2</strain>
    </source>
</reference>
<dbReference type="Proteomes" id="UP001467690">
    <property type="component" value="Unassembled WGS sequence"/>
</dbReference>